<sequence length="302" mass="33506">MESDSCFSLLHASLANSSRNPLSASVLLIEAAAHCLSNPVRLRLILFWTLLVLLSIAWCYASPLLNLHTSSKRKFFHFAISAVYVSGIVFDFEFLCVAAVCALIAFVISEICRLCGPTLLRRILNDAFTSLLDSKDQGTFIFSHFYLLLGMSLPIWLDYLTASSRTGHTVVSYAGVVTVGVGDSFAAIIGRACGRHRWPRRNRTLEGSAAMLFSQLVTFEVLRWCDPVAFYLSGDGLAIELWSLRAGWFVHCLLTTLAEVYVEGSDNVMVPLFSVLILWVSKWIRELGGFTSTLIFAQKSDL</sequence>
<dbReference type="GO" id="GO:0004168">
    <property type="term" value="F:dolichol kinase activity"/>
    <property type="evidence" value="ECO:0007669"/>
    <property type="project" value="UniProtKB-EC"/>
</dbReference>
<comment type="similarity">
    <text evidence="2">Belongs to the polyprenol kinase family.</text>
</comment>
<keyword evidence="9 10" id="KW-0472">Membrane</keyword>
<keyword evidence="8 10" id="KW-1133">Transmembrane helix</keyword>
<dbReference type="InterPro" id="IPR032974">
    <property type="entry name" value="Polypren_kinase"/>
</dbReference>
<evidence type="ECO:0000256" key="5">
    <source>
        <dbReference type="ARBA" id="ARBA00022692"/>
    </source>
</evidence>
<feature type="transmembrane region" description="Helical" evidence="10">
    <location>
        <begin position="171"/>
        <end position="193"/>
    </location>
</feature>
<evidence type="ECO:0000256" key="7">
    <source>
        <dbReference type="ARBA" id="ARBA00022824"/>
    </source>
</evidence>
<evidence type="ECO:0000256" key="3">
    <source>
        <dbReference type="ARBA" id="ARBA00012132"/>
    </source>
</evidence>
<dbReference type="Proteomes" id="UP000192578">
    <property type="component" value="Unassembled WGS sequence"/>
</dbReference>
<evidence type="ECO:0000256" key="6">
    <source>
        <dbReference type="ARBA" id="ARBA00022777"/>
    </source>
</evidence>
<evidence type="ECO:0000313" key="12">
    <source>
        <dbReference type="Proteomes" id="UP000192578"/>
    </source>
</evidence>
<dbReference type="AlphaFoldDB" id="A0A1W0XCJ6"/>
<evidence type="ECO:0000313" key="11">
    <source>
        <dbReference type="EMBL" id="OQV25072.1"/>
    </source>
</evidence>
<keyword evidence="5 10" id="KW-0812">Transmembrane</keyword>
<dbReference type="PANTHER" id="PTHR13205">
    <property type="entry name" value="TRANSMEMBRANE PROTEIN 15-RELATED"/>
    <property type="match status" value="1"/>
</dbReference>
<keyword evidence="4" id="KW-0808">Transferase</keyword>
<feature type="transmembrane region" description="Helical" evidence="10">
    <location>
        <begin position="44"/>
        <end position="63"/>
    </location>
</feature>
<keyword evidence="12" id="KW-1185">Reference proteome</keyword>
<dbReference type="EC" id="2.7.1.108" evidence="3"/>
<organism evidence="11 12">
    <name type="scientific">Hypsibius exemplaris</name>
    <name type="common">Freshwater tardigrade</name>
    <dbReference type="NCBI Taxonomy" id="2072580"/>
    <lineage>
        <taxon>Eukaryota</taxon>
        <taxon>Metazoa</taxon>
        <taxon>Ecdysozoa</taxon>
        <taxon>Tardigrada</taxon>
        <taxon>Eutardigrada</taxon>
        <taxon>Parachela</taxon>
        <taxon>Hypsibioidea</taxon>
        <taxon>Hypsibiidae</taxon>
        <taxon>Hypsibius</taxon>
    </lineage>
</organism>
<dbReference type="OrthoDB" id="377083at2759"/>
<evidence type="ECO:0000256" key="8">
    <source>
        <dbReference type="ARBA" id="ARBA00022989"/>
    </source>
</evidence>
<evidence type="ECO:0000256" key="1">
    <source>
        <dbReference type="ARBA" id="ARBA00004477"/>
    </source>
</evidence>
<dbReference type="EMBL" id="MTYJ01000004">
    <property type="protein sequence ID" value="OQV25072.1"/>
    <property type="molecule type" value="Genomic_DNA"/>
</dbReference>
<keyword evidence="7" id="KW-0256">Endoplasmic reticulum</keyword>
<gene>
    <name evidence="11" type="ORF">BV898_01281</name>
</gene>
<evidence type="ECO:0000256" key="9">
    <source>
        <dbReference type="ARBA" id="ARBA00023136"/>
    </source>
</evidence>
<dbReference type="GO" id="GO:0043048">
    <property type="term" value="P:dolichyl monophosphate biosynthetic process"/>
    <property type="evidence" value="ECO:0007669"/>
    <property type="project" value="TreeGrafter"/>
</dbReference>
<protein>
    <recommendedName>
        <fullName evidence="3">dolichol kinase</fullName>
        <ecNumber evidence="3">2.7.1.108</ecNumber>
    </recommendedName>
</protein>
<proteinExistence type="inferred from homology"/>
<evidence type="ECO:0000256" key="4">
    <source>
        <dbReference type="ARBA" id="ARBA00022679"/>
    </source>
</evidence>
<feature type="transmembrane region" description="Helical" evidence="10">
    <location>
        <begin position="75"/>
        <end position="108"/>
    </location>
</feature>
<feature type="transmembrane region" description="Helical" evidence="10">
    <location>
        <begin position="140"/>
        <end position="159"/>
    </location>
</feature>
<accession>A0A1W0XCJ6</accession>
<name>A0A1W0XCJ6_HYPEX</name>
<dbReference type="PANTHER" id="PTHR13205:SF15">
    <property type="entry name" value="DOLICHOL KINASE"/>
    <property type="match status" value="1"/>
</dbReference>
<evidence type="ECO:0000256" key="2">
    <source>
        <dbReference type="ARBA" id="ARBA00010794"/>
    </source>
</evidence>
<comment type="caution">
    <text evidence="11">The sequence shown here is derived from an EMBL/GenBank/DDBJ whole genome shotgun (WGS) entry which is preliminary data.</text>
</comment>
<comment type="subcellular location">
    <subcellularLocation>
        <location evidence="1">Endoplasmic reticulum membrane</location>
        <topology evidence="1">Multi-pass membrane protein</topology>
    </subcellularLocation>
</comment>
<evidence type="ECO:0000256" key="10">
    <source>
        <dbReference type="SAM" id="Phobius"/>
    </source>
</evidence>
<dbReference type="GO" id="GO:0005789">
    <property type="term" value="C:endoplasmic reticulum membrane"/>
    <property type="evidence" value="ECO:0007669"/>
    <property type="project" value="UniProtKB-SubCell"/>
</dbReference>
<keyword evidence="6 11" id="KW-0418">Kinase</keyword>
<reference evidence="12" key="1">
    <citation type="submission" date="2017-01" db="EMBL/GenBank/DDBJ databases">
        <title>Comparative genomics of anhydrobiosis in the tardigrade Hypsibius dujardini.</title>
        <authorList>
            <person name="Yoshida Y."/>
            <person name="Koutsovoulos G."/>
            <person name="Laetsch D."/>
            <person name="Stevens L."/>
            <person name="Kumar S."/>
            <person name="Horikawa D."/>
            <person name="Ishino K."/>
            <person name="Komine S."/>
            <person name="Tomita M."/>
            <person name="Blaxter M."/>
            <person name="Arakawa K."/>
        </authorList>
    </citation>
    <scope>NUCLEOTIDE SEQUENCE [LARGE SCALE GENOMIC DNA]</scope>
    <source>
        <strain evidence="12">Z151</strain>
    </source>
</reference>